<dbReference type="HAMAP" id="MF_00004">
    <property type="entry name" value="Aden_phosphoribosyltr"/>
    <property type="match status" value="1"/>
</dbReference>
<dbReference type="EC" id="2.4.2.7" evidence="7 12"/>
<dbReference type="InterPro" id="IPR000836">
    <property type="entry name" value="PRTase_dom"/>
</dbReference>
<comment type="subcellular location">
    <subcellularLocation>
        <location evidence="3 12">Cytoplasm</location>
    </subcellularLocation>
</comment>
<dbReference type="RefSeq" id="WP_038290432.1">
    <property type="nucleotide sequence ID" value="NZ_BAVR01000050.1"/>
</dbReference>
<keyword evidence="10 12" id="KW-0808">Transferase</keyword>
<evidence type="ECO:0000256" key="2">
    <source>
        <dbReference type="ARBA" id="ARBA00003968"/>
    </source>
</evidence>
<gene>
    <name evidence="12" type="primary">apt</name>
    <name evidence="14" type="ORF">JCM21531_3485</name>
</gene>
<evidence type="ECO:0000256" key="8">
    <source>
        <dbReference type="ARBA" id="ARBA00022490"/>
    </source>
</evidence>
<dbReference type="NCBIfam" id="NF002633">
    <property type="entry name" value="PRK02304.1-2"/>
    <property type="match status" value="1"/>
</dbReference>
<evidence type="ECO:0000256" key="9">
    <source>
        <dbReference type="ARBA" id="ARBA00022676"/>
    </source>
</evidence>
<organism evidence="14 15">
    <name type="scientific">Acetivibrio straminisolvens JCM 21531</name>
    <dbReference type="NCBI Taxonomy" id="1294263"/>
    <lineage>
        <taxon>Bacteria</taxon>
        <taxon>Bacillati</taxon>
        <taxon>Bacillota</taxon>
        <taxon>Clostridia</taxon>
        <taxon>Eubacteriales</taxon>
        <taxon>Oscillospiraceae</taxon>
        <taxon>Acetivibrio</taxon>
    </lineage>
</organism>
<comment type="caution">
    <text evidence="14">The sequence shown here is derived from an EMBL/GenBank/DDBJ whole genome shotgun (WGS) entry which is preliminary data.</text>
</comment>
<dbReference type="STRING" id="1294263.JCM21531_3485"/>
<comment type="subunit">
    <text evidence="6 12">Homodimer.</text>
</comment>
<evidence type="ECO:0000256" key="6">
    <source>
        <dbReference type="ARBA" id="ARBA00011738"/>
    </source>
</evidence>
<evidence type="ECO:0000256" key="12">
    <source>
        <dbReference type="HAMAP-Rule" id="MF_00004"/>
    </source>
</evidence>
<dbReference type="OrthoDB" id="9803963at2"/>
<dbReference type="GO" id="GO:0005737">
    <property type="term" value="C:cytoplasm"/>
    <property type="evidence" value="ECO:0007669"/>
    <property type="project" value="UniProtKB-SubCell"/>
</dbReference>
<dbReference type="EMBL" id="BAVR01000050">
    <property type="protein sequence ID" value="GAE89914.1"/>
    <property type="molecule type" value="Genomic_DNA"/>
</dbReference>
<keyword evidence="11 12" id="KW-0660">Purine salvage</keyword>
<dbReference type="InterPro" id="IPR050054">
    <property type="entry name" value="UPRTase/APRTase"/>
</dbReference>
<evidence type="ECO:0000256" key="3">
    <source>
        <dbReference type="ARBA" id="ARBA00004496"/>
    </source>
</evidence>
<keyword evidence="8 12" id="KW-0963">Cytoplasm</keyword>
<dbReference type="FunFam" id="3.40.50.2020:FF:000004">
    <property type="entry name" value="Adenine phosphoribosyltransferase"/>
    <property type="match status" value="1"/>
</dbReference>
<dbReference type="SUPFAM" id="SSF53271">
    <property type="entry name" value="PRTase-like"/>
    <property type="match status" value="1"/>
</dbReference>
<comment type="pathway">
    <text evidence="4 12">Purine metabolism; AMP biosynthesis via salvage pathway; AMP from adenine: step 1/1.</text>
</comment>
<keyword evidence="9 12" id="KW-0328">Glycosyltransferase</keyword>
<evidence type="ECO:0000256" key="1">
    <source>
        <dbReference type="ARBA" id="ARBA00000868"/>
    </source>
</evidence>
<dbReference type="Pfam" id="PF00156">
    <property type="entry name" value="Pribosyltran"/>
    <property type="match status" value="1"/>
</dbReference>
<evidence type="ECO:0000256" key="11">
    <source>
        <dbReference type="ARBA" id="ARBA00022726"/>
    </source>
</evidence>
<protein>
    <recommendedName>
        <fullName evidence="7 12">Adenine phosphoribosyltransferase</fullName>
        <shortName evidence="12">APRT</shortName>
        <ecNumber evidence="7 12">2.4.2.7</ecNumber>
    </recommendedName>
</protein>
<dbReference type="GO" id="GO:0044209">
    <property type="term" value="P:AMP salvage"/>
    <property type="evidence" value="ECO:0007669"/>
    <property type="project" value="UniProtKB-UniRule"/>
</dbReference>
<dbReference type="InterPro" id="IPR029057">
    <property type="entry name" value="PRTase-like"/>
</dbReference>
<dbReference type="AlphaFoldDB" id="W4VB08"/>
<evidence type="ECO:0000313" key="14">
    <source>
        <dbReference type="EMBL" id="GAE89914.1"/>
    </source>
</evidence>
<evidence type="ECO:0000256" key="7">
    <source>
        <dbReference type="ARBA" id="ARBA00011893"/>
    </source>
</evidence>
<dbReference type="CDD" id="cd06223">
    <property type="entry name" value="PRTases_typeI"/>
    <property type="match status" value="1"/>
</dbReference>
<name>W4VB08_9FIRM</name>
<dbReference type="GO" id="GO:0006168">
    <property type="term" value="P:adenine salvage"/>
    <property type="evidence" value="ECO:0007669"/>
    <property type="project" value="InterPro"/>
</dbReference>
<sequence length="171" mass="19049">MDLKTKLREVPNFPKEGINFIDITTVLQDAEALKECIDAMKAKIEAFGDFDLIVGPESRGFIFGTPLAYALGKGFVPIRKKGKLPYKTINVEYELEYGTDILEMHIDAIKKGQKIVIVDDLLATGGTTQSNIKLVEQLGGEVLGIVYFVELTFLNGREKLKGYNVESLVQY</sequence>
<keyword evidence="15" id="KW-1185">Reference proteome</keyword>
<evidence type="ECO:0000256" key="5">
    <source>
        <dbReference type="ARBA" id="ARBA00008391"/>
    </source>
</evidence>
<dbReference type="PANTHER" id="PTHR32315:SF3">
    <property type="entry name" value="ADENINE PHOSPHORIBOSYLTRANSFERASE"/>
    <property type="match status" value="1"/>
</dbReference>
<dbReference type="NCBIfam" id="NF002636">
    <property type="entry name" value="PRK02304.1-5"/>
    <property type="match status" value="1"/>
</dbReference>
<evidence type="ECO:0000256" key="4">
    <source>
        <dbReference type="ARBA" id="ARBA00004659"/>
    </source>
</evidence>
<dbReference type="InterPro" id="IPR005764">
    <property type="entry name" value="Ade_phspho_trans"/>
</dbReference>
<evidence type="ECO:0000256" key="10">
    <source>
        <dbReference type="ARBA" id="ARBA00022679"/>
    </source>
</evidence>
<feature type="domain" description="Phosphoribosyltransferase" evidence="13">
    <location>
        <begin position="26"/>
        <end position="149"/>
    </location>
</feature>
<dbReference type="Gene3D" id="3.40.50.2020">
    <property type="match status" value="1"/>
</dbReference>
<dbReference type="NCBIfam" id="NF002634">
    <property type="entry name" value="PRK02304.1-3"/>
    <property type="match status" value="1"/>
</dbReference>
<dbReference type="Proteomes" id="UP000019109">
    <property type="component" value="Unassembled WGS sequence"/>
</dbReference>
<comment type="function">
    <text evidence="2 12">Catalyzes a salvage reaction resulting in the formation of AMP, that is energically less costly than de novo synthesis.</text>
</comment>
<proteinExistence type="inferred from homology"/>
<reference evidence="14" key="1">
    <citation type="journal article" date="2014" name="Genome Announc.">
        <title>Draft Genome Sequence of Clostridium straminisolvens Strain JCM 21531T, Isolated from a Cellulose-Degrading Bacterial Community.</title>
        <authorList>
            <person name="Yuki M."/>
            <person name="Oshima K."/>
            <person name="Suda W."/>
            <person name="Sakamoto M."/>
            <person name="Kitamura K."/>
            <person name="Iida T."/>
            <person name="Hattori M."/>
            <person name="Ohkuma M."/>
        </authorList>
    </citation>
    <scope>NUCLEOTIDE SEQUENCE [LARGE SCALE GENOMIC DNA]</scope>
    <source>
        <strain evidence="14">JCM 21531</strain>
    </source>
</reference>
<dbReference type="GO" id="GO:0006166">
    <property type="term" value="P:purine ribonucleoside salvage"/>
    <property type="evidence" value="ECO:0007669"/>
    <property type="project" value="UniProtKB-UniRule"/>
</dbReference>
<dbReference type="GO" id="GO:0016208">
    <property type="term" value="F:AMP binding"/>
    <property type="evidence" value="ECO:0007669"/>
    <property type="project" value="TreeGrafter"/>
</dbReference>
<accession>W4VB08</accession>
<dbReference type="GO" id="GO:0002055">
    <property type="term" value="F:adenine binding"/>
    <property type="evidence" value="ECO:0007669"/>
    <property type="project" value="TreeGrafter"/>
</dbReference>
<dbReference type="NCBIfam" id="TIGR01090">
    <property type="entry name" value="apt"/>
    <property type="match status" value="1"/>
</dbReference>
<dbReference type="UniPathway" id="UPA00588">
    <property type="reaction ID" value="UER00646"/>
</dbReference>
<dbReference type="PANTHER" id="PTHR32315">
    <property type="entry name" value="ADENINE PHOSPHORIBOSYLTRANSFERASE"/>
    <property type="match status" value="1"/>
</dbReference>
<comment type="similarity">
    <text evidence="5 12">Belongs to the purine/pyrimidine phosphoribosyltransferase family.</text>
</comment>
<evidence type="ECO:0000259" key="13">
    <source>
        <dbReference type="Pfam" id="PF00156"/>
    </source>
</evidence>
<comment type="catalytic activity">
    <reaction evidence="1 12">
        <text>AMP + diphosphate = 5-phospho-alpha-D-ribose 1-diphosphate + adenine</text>
        <dbReference type="Rhea" id="RHEA:16609"/>
        <dbReference type="ChEBI" id="CHEBI:16708"/>
        <dbReference type="ChEBI" id="CHEBI:33019"/>
        <dbReference type="ChEBI" id="CHEBI:58017"/>
        <dbReference type="ChEBI" id="CHEBI:456215"/>
        <dbReference type="EC" id="2.4.2.7"/>
    </reaction>
</comment>
<dbReference type="GO" id="GO:0003999">
    <property type="term" value="F:adenine phosphoribosyltransferase activity"/>
    <property type="evidence" value="ECO:0007669"/>
    <property type="project" value="UniProtKB-UniRule"/>
</dbReference>
<evidence type="ECO:0000313" key="15">
    <source>
        <dbReference type="Proteomes" id="UP000019109"/>
    </source>
</evidence>